<feature type="non-terminal residue" evidence="1">
    <location>
        <position position="1"/>
    </location>
</feature>
<dbReference type="EMBL" id="BARS01022185">
    <property type="protein sequence ID" value="GAG12062.1"/>
    <property type="molecule type" value="Genomic_DNA"/>
</dbReference>
<comment type="caution">
    <text evidence="1">The sequence shown here is derived from an EMBL/GenBank/DDBJ whole genome shotgun (WGS) entry which is preliminary data.</text>
</comment>
<evidence type="ECO:0008006" key="2">
    <source>
        <dbReference type="Google" id="ProtNLM"/>
    </source>
</evidence>
<name>X0VLK4_9ZZZZ</name>
<reference evidence="1" key="1">
    <citation type="journal article" date="2014" name="Front. Microbiol.">
        <title>High frequency of phylogenetically diverse reductive dehalogenase-homologous genes in deep subseafloor sedimentary metagenomes.</title>
        <authorList>
            <person name="Kawai M."/>
            <person name="Futagami T."/>
            <person name="Toyoda A."/>
            <person name="Takaki Y."/>
            <person name="Nishi S."/>
            <person name="Hori S."/>
            <person name="Arai W."/>
            <person name="Tsubouchi T."/>
            <person name="Morono Y."/>
            <person name="Uchiyama I."/>
            <person name="Ito T."/>
            <person name="Fujiyama A."/>
            <person name="Inagaki F."/>
            <person name="Takami H."/>
        </authorList>
    </citation>
    <scope>NUCLEOTIDE SEQUENCE</scope>
    <source>
        <strain evidence="1">Expedition CK06-06</strain>
    </source>
</reference>
<sequence length="271" mass="31634">KKEDIKEQLESNKLSTLSDCFCNIEGGKKYYWFKYVIPDGYDILYNVYKEQKTEFNEQEVLNIITGLFKQVECIKQHIGVEPVINPYTVILGEGNQVQLINLFFGIPRKLYVSADNNSIPDTSTTTNALFNGLLSYELISSKCPIEIYKRLLSGIERTPQLISDYLLDVNVSLHFEWILDRLCYPMSPQNRYSSLSTLKEDIKCFQKFRSHFQDKKLIDLPLDKKYWSEVLDVLNLRVARFLKLPYKIHDSIHENVIHVFNLTVHCMNKAS</sequence>
<organism evidence="1">
    <name type="scientific">marine sediment metagenome</name>
    <dbReference type="NCBI Taxonomy" id="412755"/>
    <lineage>
        <taxon>unclassified sequences</taxon>
        <taxon>metagenomes</taxon>
        <taxon>ecological metagenomes</taxon>
    </lineage>
</organism>
<dbReference type="AlphaFoldDB" id="X0VLK4"/>
<gene>
    <name evidence="1" type="ORF">S01H1_35496</name>
</gene>
<feature type="non-terminal residue" evidence="1">
    <location>
        <position position="271"/>
    </location>
</feature>
<evidence type="ECO:0000313" key="1">
    <source>
        <dbReference type="EMBL" id="GAG12062.1"/>
    </source>
</evidence>
<proteinExistence type="predicted"/>
<protein>
    <recommendedName>
        <fullName evidence="2">Protein kinase domain-containing protein</fullName>
    </recommendedName>
</protein>
<accession>X0VLK4</accession>